<evidence type="ECO:0000313" key="3">
    <source>
        <dbReference type="EMBL" id="AKE62116.1"/>
    </source>
</evidence>
<dbReference type="Gene3D" id="3.40.50.410">
    <property type="entry name" value="von Willebrand factor, type A domain"/>
    <property type="match status" value="1"/>
</dbReference>
<keyword evidence="3" id="KW-0614">Plasmid</keyword>
<dbReference type="RefSeq" id="WP_046498893.1">
    <property type="nucleotide sequence ID" value="NZ_CP011133.1"/>
</dbReference>
<evidence type="ECO:0000259" key="2">
    <source>
        <dbReference type="PROSITE" id="PS50234"/>
    </source>
</evidence>
<name>A0A0F6U066_CITAM</name>
<dbReference type="EMBL" id="CP011133">
    <property type="protein sequence ID" value="AKE62116.1"/>
    <property type="molecule type" value="Genomic_DNA"/>
</dbReference>
<proteinExistence type="predicted"/>
<feature type="compositionally biased region" description="Low complexity" evidence="1">
    <location>
        <begin position="253"/>
        <end position="268"/>
    </location>
</feature>
<evidence type="ECO:0000313" key="4">
    <source>
        <dbReference type="Proteomes" id="UP000034085"/>
    </source>
</evidence>
<feature type="domain" description="VWFA" evidence="2">
    <location>
        <begin position="465"/>
        <end position="637"/>
    </location>
</feature>
<dbReference type="Pfam" id="PF00092">
    <property type="entry name" value="VWA"/>
    <property type="match status" value="1"/>
</dbReference>
<dbReference type="InterPro" id="IPR002035">
    <property type="entry name" value="VWF_A"/>
</dbReference>
<reference evidence="3 4" key="1">
    <citation type="submission" date="2015-03" db="EMBL/GenBank/DDBJ databases">
        <title>Complete genome sequence of Citrobacter amalonaticus Y19.</title>
        <authorList>
            <person name="Park S."/>
        </authorList>
    </citation>
    <scope>NUCLEOTIDE SEQUENCE [LARGE SCALE GENOMIC DNA]</scope>
    <source>
        <strain evidence="3 4">Y19</strain>
        <plasmid evidence="4">Plasmid</plasmid>
    </source>
</reference>
<feature type="compositionally biased region" description="Low complexity" evidence="1">
    <location>
        <begin position="302"/>
        <end position="325"/>
    </location>
</feature>
<dbReference type="Proteomes" id="UP000034085">
    <property type="component" value="Plasmid"/>
</dbReference>
<dbReference type="AlphaFoldDB" id="A0A0F6U066"/>
<accession>A0A0F6U066</accession>
<dbReference type="InterPro" id="IPR051928">
    <property type="entry name" value="NorD/CobT"/>
</dbReference>
<organism evidence="3 4">
    <name type="scientific">Citrobacter amalonaticus Y19</name>
    <dbReference type="NCBI Taxonomy" id="1261127"/>
    <lineage>
        <taxon>Bacteria</taxon>
        <taxon>Pseudomonadati</taxon>
        <taxon>Pseudomonadota</taxon>
        <taxon>Gammaproteobacteria</taxon>
        <taxon>Enterobacterales</taxon>
        <taxon>Enterobacteriaceae</taxon>
        <taxon>Citrobacter</taxon>
    </lineage>
</organism>
<dbReference type="HOGENOM" id="CLU_024864_0_0_6"/>
<dbReference type="InterPro" id="IPR036465">
    <property type="entry name" value="vWFA_dom_sf"/>
</dbReference>
<dbReference type="PATRIC" id="fig|1261127.3.peg.5491"/>
<protein>
    <recommendedName>
        <fullName evidence="2">VWFA domain-containing protein</fullName>
    </recommendedName>
</protein>
<gene>
    <name evidence="3" type="ORF">F384_26470</name>
</gene>
<feature type="compositionally biased region" description="Polar residues" evidence="1">
    <location>
        <begin position="332"/>
        <end position="363"/>
    </location>
</feature>
<sequence>MGIYNSLPIVARALSSQIGLNVSVGGNEAYATETGAGFLINIPFFKDAEMLANPLLGYAVHEAAHIRFTDFGDLKIFMQEHMKSDKYNVEVLKHLVNLCEDLRIERAMSCRYPGTLKYLNSLNHFLFSEEAESCDKASSVFLDTLLTCGLNRFNGLTIPTKQAREDFERIFGLELYDKAMMVMAEAVQATSIKKVFEVACRLYDLAVDAFNETNEQEEPPQDDNQGADSDDSKGDDSSSDPAQSSDSSDKNGDGQNDSAGGNDGSSSSPAGQNEPSSEPDGNAGGAPDKEHGQNGTDDENENSSSTSANRNAPASNSSDSNAAASHPGVNAQGESSVGNLSQNGKDPFEGTTSNDLGRTGQNTSDKLNQLIKDKVPPHQRIVSPTPYSVAPAKRHDTGNASVSLGVQMATGLRQSLHGLLQGVRAVRRTHRETGRKLDSRLVTSAMLGNTRLFKHKSKAVDVSSAFTILLDSSGSMSRSVKEAEAAVVSMLYALDGIQGVTTSAYHFPHAAHNSVGLLKGREQTLRTAIGTHQFGIGTQGCTPLCESLWPALADLTSAKADRHVLVIATDGQPDDMASARAMIQSAKDDDIIVIGIGFGDANDSMMKSLFGDTGISVGSVSALRNKLFEVTRKALLS</sequence>
<evidence type="ECO:0000256" key="1">
    <source>
        <dbReference type="SAM" id="MobiDB-lite"/>
    </source>
</evidence>
<feature type="region of interest" description="Disordered" evidence="1">
    <location>
        <begin position="212"/>
        <end position="363"/>
    </location>
</feature>
<dbReference type="KEGG" id="cama:F384_26470"/>
<dbReference type="OrthoDB" id="6064888at2"/>
<dbReference type="PANTHER" id="PTHR41248">
    <property type="entry name" value="NORD PROTEIN"/>
    <property type="match status" value="1"/>
</dbReference>
<dbReference type="SMART" id="SM00327">
    <property type="entry name" value="VWA"/>
    <property type="match status" value="1"/>
</dbReference>
<dbReference type="SUPFAM" id="SSF53300">
    <property type="entry name" value="vWA-like"/>
    <property type="match status" value="1"/>
</dbReference>
<dbReference type="PANTHER" id="PTHR41248:SF1">
    <property type="entry name" value="NORD PROTEIN"/>
    <property type="match status" value="1"/>
</dbReference>
<geneLocation type="plasmid" evidence="3">
    <name>unnamed</name>
</geneLocation>
<dbReference type="PROSITE" id="PS50234">
    <property type="entry name" value="VWFA"/>
    <property type="match status" value="1"/>
</dbReference>